<comment type="caution">
    <text evidence="3">The sequence shown here is derived from an EMBL/GenBank/DDBJ whole genome shotgun (WGS) entry which is preliminary data.</text>
</comment>
<dbReference type="Pfam" id="PF01966">
    <property type="entry name" value="HD"/>
    <property type="match status" value="1"/>
</dbReference>
<evidence type="ECO:0000256" key="1">
    <source>
        <dbReference type="SAM" id="Phobius"/>
    </source>
</evidence>
<proteinExistence type="predicted"/>
<evidence type="ECO:0000259" key="2">
    <source>
        <dbReference type="SMART" id="SM00471"/>
    </source>
</evidence>
<feature type="transmembrane region" description="Helical" evidence="1">
    <location>
        <begin position="488"/>
        <end position="512"/>
    </location>
</feature>
<dbReference type="Gene3D" id="1.10.3210.10">
    <property type="entry name" value="Hypothetical protein af1432"/>
    <property type="match status" value="1"/>
</dbReference>
<dbReference type="SUPFAM" id="SSF109604">
    <property type="entry name" value="HD-domain/PDEase-like"/>
    <property type="match status" value="1"/>
</dbReference>
<dbReference type="InterPro" id="IPR003607">
    <property type="entry name" value="HD/PDEase_dom"/>
</dbReference>
<accession>A0A7V0I9U8</accession>
<organism evidence="3">
    <name type="scientific">Desulfofervidus auxilii</name>
    <dbReference type="NCBI Taxonomy" id="1621989"/>
    <lineage>
        <taxon>Bacteria</taxon>
        <taxon>Pseudomonadati</taxon>
        <taxon>Thermodesulfobacteriota</taxon>
        <taxon>Candidatus Desulfofervidia</taxon>
        <taxon>Candidatus Desulfofervidales</taxon>
        <taxon>Candidatus Desulfofervidaceae</taxon>
        <taxon>Candidatus Desulfofervidus</taxon>
    </lineage>
</organism>
<dbReference type="CDD" id="cd00077">
    <property type="entry name" value="HDc"/>
    <property type="match status" value="1"/>
</dbReference>
<dbReference type="InterPro" id="IPR006674">
    <property type="entry name" value="HD_domain"/>
</dbReference>
<feature type="domain" description="HD/PDEase" evidence="2">
    <location>
        <begin position="545"/>
        <end position="700"/>
    </location>
</feature>
<dbReference type="SMART" id="SM00471">
    <property type="entry name" value="HDc"/>
    <property type="match status" value="1"/>
</dbReference>
<dbReference type="Proteomes" id="UP000885706">
    <property type="component" value="Unassembled WGS sequence"/>
</dbReference>
<dbReference type="Pfam" id="PF07697">
    <property type="entry name" value="7TMR-HDED"/>
    <property type="match status" value="1"/>
</dbReference>
<dbReference type="EMBL" id="DQWQ01000055">
    <property type="protein sequence ID" value="HDD35389.1"/>
    <property type="molecule type" value="Genomic_DNA"/>
</dbReference>
<dbReference type="InterPro" id="IPR052722">
    <property type="entry name" value="PgpH_phosphodiesterase"/>
</dbReference>
<dbReference type="InterPro" id="IPR011621">
    <property type="entry name" value="Metal-dep_PHydrolase_7TM_intra"/>
</dbReference>
<dbReference type="InterPro" id="IPR006675">
    <property type="entry name" value="HDIG_dom"/>
</dbReference>
<keyword evidence="1" id="KW-0812">Transmembrane</keyword>
<feature type="transmembrane region" description="Helical" evidence="1">
    <location>
        <begin position="323"/>
        <end position="342"/>
    </location>
</feature>
<evidence type="ECO:0000313" key="3">
    <source>
        <dbReference type="EMBL" id="HDD35389.1"/>
    </source>
</evidence>
<feature type="transmembrane region" description="Helical" evidence="1">
    <location>
        <begin position="436"/>
        <end position="452"/>
    </location>
</feature>
<feature type="transmembrane region" description="Helical" evidence="1">
    <location>
        <begin position="30"/>
        <end position="49"/>
    </location>
</feature>
<name>A0A7V0I9U8_DESA2</name>
<feature type="transmembrane region" description="Helical" evidence="1">
    <location>
        <begin position="401"/>
        <end position="430"/>
    </location>
</feature>
<reference evidence="3" key="1">
    <citation type="journal article" date="2020" name="mSystems">
        <title>Genome- and Community-Level Interaction Insights into Carbon Utilization and Element Cycling Functions of Hydrothermarchaeota in Hydrothermal Sediment.</title>
        <authorList>
            <person name="Zhou Z."/>
            <person name="Liu Y."/>
            <person name="Xu W."/>
            <person name="Pan J."/>
            <person name="Luo Z.H."/>
            <person name="Li M."/>
        </authorList>
    </citation>
    <scope>NUCLEOTIDE SEQUENCE [LARGE SCALE GENOMIC DNA]</scope>
    <source>
        <strain evidence="3">HyVt-113</strain>
    </source>
</reference>
<feature type="transmembrane region" description="Helical" evidence="1">
    <location>
        <begin position="464"/>
        <end position="482"/>
    </location>
</feature>
<protein>
    <submittedName>
        <fullName evidence="3">HDIG domain-containing protein</fullName>
    </submittedName>
</protein>
<gene>
    <name evidence="3" type="ORF">ENF30_01175</name>
</gene>
<dbReference type="PANTHER" id="PTHR36442:SF1">
    <property type="entry name" value="CYCLIC-DI-AMP PHOSPHODIESTERASE PGPH"/>
    <property type="match status" value="1"/>
</dbReference>
<dbReference type="InterPro" id="IPR011624">
    <property type="entry name" value="Metal-dep_PHydrolase_7TM_extra"/>
</dbReference>
<keyword evidence="1" id="KW-0472">Membrane</keyword>
<dbReference type="NCBIfam" id="TIGR00277">
    <property type="entry name" value="HDIG"/>
    <property type="match status" value="1"/>
</dbReference>
<dbReference type="PANTHER" id="PTHR36442">
    <property type="entry name" value="CYCLIC-DI-AMP PHOSPHODIESTERASE PGPH"/>
    <property type="match status" value="1"/>
</dbReference>
<dbReference type="AlphaFoldDB" id="A0A7V0I9U8"/>
<sequence length="793" mass="90953">MPEPEEIIKKSKWRIYFESLFRRSDVLRTISLFLTSLVISFVLFPHLLLPPKRYQLGDIAQSDIKAKRDFLVEDVATTQRYRQKAMEEVPLVYSFDEKIWQILKDNIKNAFEQTRKLLEENRLRHLAQSAVKTIKKEAIPPPMIPEKSIKETFEKLIGVKLKKREFVILKENGFSTQLEDILCELLEPVFKRGIINNKIALQAFPHGVLLVFSETKKEQRVYSPQRFLNLEEAKQEVTAMKYNFYGKIDRKVINTLVKIALSLIRPNVHYDPLKTQMRKEKAAEAVKPVFYQVKRGEMIVREGEKIDQLTLLKLKAQEKQVSLKRSLFLFICMTTLVFLFLWTTKGVLQRLQKNFLSSNQGFFFWLSNITFFFLICRAGWEINNLFAEHFSFHGLDYALPAAGATMLAVLFVPSQAGMVIGGIMAALMGFMLKKPLFFWYFLAGSWWVAFKLKDCRHRMKLIKTGLQLGILQMAMAITISAVEREIGIFPYFINACFAGLGGIMVGMIVLGLTPLVEIIFGYTSDIRLLELASLDQPLLKELMVKAPGTYLHSIITSQMAEAAAEEIGANPLLAKVASYYHDIGKLNKPLYFIENQIGVSNRHERLSPLKSALIIMSHVKEGVQLAKQYHLGNEIIDIIKQHHGTSLVTYFYHKAKEQNLGIKEEDFRYPGPKPQTKEAGLVMLADAVEAACRSLNEPTPSKIEQTIQKIISNIFLDGQLDECELTLKEMHKIAERFSKVLIGISHPRIEYPEIQKEETDENLDKFTKGSPQGFEKNQIKSKDITRRFGLIKK</sequence>
<dbReference type="Pfam" id="PF07698">
    <property type="entry name" value="7TM-7TMR_HD"/>
    <property type="match status" value="1"/>
</dbReference>
<feature type="transmembrane region" description="Helical" evidence="1">
    <location>
        <begin position="362"/>
        <end position="380"/>
    </location>
</feature>
<keyword evidence="1" id="KW-1133">Transmembrane helix</keyword>